<evidence type="ECO:0000256" key="9">
    <source>
        <dbReference type="HAMAP-Rule" id="MF_00097"/>
    </source>
</evidence>
<evidence type="ECO:0000313" key="13">
    <source>
        <dbReference type="EMBL" id="SDK57770.1"/>
    </source>
</evidence>
<dbReference type="PANTHER" id="PTHR20857">
    <property type="entry name" value="THIAMINE-PHOSPHATE PYROPHOSPHORYLASE"/>
    <property type="match status" value="1"/>
</dbReference>
<feature type="binding site" evidence="9">
    <location>
        <position position="79"/>
    </location>
    <ligand>
        <name>Mg(2+)</name>
        <dbReference type="ChEBI" id="CHEBI:18420"/>
    </ligand>
</feature>
<dbReference type="Pfam" id="PF02581">
    <property type="entry name" value="TMP-TENI"/>
    <property type="match status" value="1"/>
</dbReference>
<feature type="binding site" evidence="9">
    <location>
        <begin position="196"/>
        <end position="197"/>
    </location>
    <ligand>
        <name>2-[(2R,5Z)-2-carboxy-4-methylthiazol-5(2H)-ylidene]ethyl phosphate</name>
        <dbReference type="ChEBI" id="CHEBI:62899"/>
    </ligand>
</feature>
<feature type="domain" description="Thiamine phosphate synthase/TenI" evidence="12">
    <location>
        <begin position="11"/>
        <end position="199"/>
    </location>
</feature>
<evidence type="ECO:0000256" key="6">
    <source>
        <dbReference type="ARBA" id="ARBA00047334"/>
    </source>
</evidence>
<dbReference type="GO" id="GO:0009229">
    <property type="term" value="P:thiamine diphosphate biosynthetic process"/>
    <property type="evidence" value="ECO:0007669"/>
    <property type="project" value="UniProtKB-UniRule"/>
</dbReference>
<dbReference type="CDD" id="cd00564">
    <property type="entry name" value="TMP_TenI"/>
    <property type="match status" value="1"/>
</dbReference>
<comment type="catalytic activity">
    <reaction evidence="7 9 10">
        <text>2-(2-carboxy-4-methylthiazol-5-yl)ethyl phosphate + 4-amino-2-methyl-5-(diphosphooxymethyl)pyrimidine + 2 H(+) = thiamine phosphate + CO2 + diphosphate</text>
        <dbReference type="Rhea" id="RHEA:47848"/>
        <dbReference type="ChEBI" id="CHEBI:15378"/>
        <dbReference type="ChEBI" id="CHEBI:16526"/>
        <dbReference type="ChEBI" id="CHEBI:33019"/>
        <dbReference type="ChEBI" id="CHEBI:37575"/>
        <dbReference type="ChEBI" id="CHEBI:57841"/>
        <dbReference type="ChEBI" id="CHEBI:62890"/>
        <dbReference type="EC" id="2.5.1.3"/>
    </reaction>
</comment>
<feature type="binding site" evidence="9">
    <location>
        <position position="78"/>
    </location>
    <ligand>
        <name>4-amino-2-methyl-5-(diphosphooxymethyl)pyrimidine</name>
        <dbReference type="ChEBI" id="CHEBI:57841"/>
    </ligand>
</feature>
<evidence type="ECO:0000259" key="12">
    <source>
        <dbReference type="Pfam" id="PF02581"/>
    </source>
</evidence>
<organism evidence="13 14">
    <name type="scientific">Alkalibacterium thalassium</name>
    <dbReference type="NCBI Taxonomy" id="426701"/>
    <lineage>
        <taxon>Bacteria</taxon>
        <taxon>Bacillati</taxon>
        <taxon>Bacillota</taxon>
        <taxon>Bacilli</taxon>
        <taxon>Lactobacillales</taxon>
        <taxon>Carnobacteriaceae</taxon>
        <taxon>Alkalibacterium</taxon>
    </lineage>
</organism>
<comment type="similarity">
    <text evidence="9 10">Belongs to the thiamine-phosphate synthase family.</text>
</comment>
<dbReference type="EMBL" id="FNFK01000040">
    <property type="protein sequence ID" value="SDK57770.1"/>
    <property type="molecule type" value="Genomic_DNA"/>
</dbReference>
<feature type="binding site" evidence="9">
    <location>
        <begin position="41"/>
        <end position="45"/>
    </location>
    <ligand>
        <name>4-amino-2-methyl-5-(diphosphooxymethyl)pyrimidine</name>
        <dbReference type="ChEBI" id="CHEBI:57841"/>
    </ligand>
</feature>
<sequence length="214" mass="23438">MTRDIKAMLEIYFIAGTQDCKEKSLIHTLEEALQAGITCFQFREKGKDSLETDPAARVKMAQVCQLLCRQYDVPFIVNDDVELAVELDADGIHVGQGDYPIQDLISKWGDRFIIGLSTNNVIQFKEAEKISGLDYAGIGPAFTPLSKQDHEGVIGLKGIKEAMTERDHLTAVAIGGINTSNIKDVWETGVDGVAVVSSITRAVSVIDAVQRLKK</sequence>
<comment type="function">
    <text evidence="9">Condenses 4-methyl-5-(beta-hydroxyethyl)thiazole monophosphate (THZ-P) and 2-methyl-4-amino-5-hydroxymethyl pyrimidine pyrophosphate (HMP-PP) to form thiamine monophosphate (TMP).</text>
</comment>
<comment type="pathway">
    <text evidence="1 9 11">Cofactor biosynthesis; thiamine diphosphate biosynthesis; thiamine phosphate from 4-amino-2-methyl-5-diphosphomethylpyrimidine and 4-methyl-5-(2-phosphoethyl)-thiazole: step 1/1.</text>
</comment>
<dbReference type="Gene3D" id="3.20.20.70">
    <property type="entry name" value="Aldolase class I"/>
    <property type="match status" value="1"/>
</dbReference>
<dbReference type="GO" id="GO:0000287">
    <property type="term" value="F:magnesium ion binding"/>
    <property type="evidence" value="ECO:0007669"/>
    <property type="project" value="UniProtKB-UniRule"/>
</dbReference>
<evidence type="ECO:0000256" key="1">
    <source>
        <dbReference type="ARBA" id="ARBA00005165"/>
    </source>
</evidence>
<reference evidence="14" key="1">
    <citation type="submission" date="2016-10" db="EMBL/GenBank/DDBJ databases">
        <authorList>
            <person name="Varghese N."/>
            <person name="Submissions S."/>
        </authorList>
    </citation>
    <scope>NUCLEOTIDE SEQUENCE [LARGE SCALE GENOMIC DNA]</scope>
    <source>
        <strain evidence="14">DSM 19181</strain>
    </source>
</reference>
<evidence type="ECO:0000256" key="3">
    <source>
        <dbReference type="ARBA" id="ARBA00022723"/>
    </source>
</evidence>
<keyword evidence="14" id="KW-1185">Reference proteome</keyword>
<gene>
    <name evidence="9" type="primary">thiE</name>
    <name evidence="13" type="ORF">SAMN04488098_10408</name>
</gene>
<evidence type="ECO:0000256" key="2">
    <source>
        <dbReference type="ARBA" id="ARBA00022679"/>
    </source>
</evidence>
<keyword evidence="2 9" id="KW-0808">Transferase</keyword>
<comment type="catalytic activity">
    <reaction evidence="8 9 10">
        <text>2-[(2R,5Z)-2-carboxy-4-methylthiazol-5(2H)-ylidene]ethyl phosphate + 4-amino-2-methyl-5-(diphosphooxymethyl)pyrimidine + 2 H(+) = thiamine phosphate + CO2 + diphosphate</text>
        <dbReference type="Rhea" id="RHEA:47844"/>
        <dbReference type="ChEBI" id="CHEBI:15378"/>
        <dbReference type="ChEBI" id="CHEBI:16526"/>
        <dbReference type="ChEBI" id="CHEBI:33019"/>
        <dbReference type="ChEBI" id="CHEBI:37575"/>
        <dbReference type="ChEBI" id="CHEBI:57841"/>
        <dbReference type="ChEBI" id="CHEBI:62899"/>
        <dbReference type="EC" id="2.5.1.3"/>
    </reaction>
</comment>
<dbReference type="Proteomes" id="UP000199433">
    <property type="component" value="Unassembled WGS sequence"/>
</dbReference>
<comment type="cofactor">
    <cofactor evidence="9">
        <name>Mg(2+)</name>
        <dbReference type="ChEBI" id="CHEBI:18420"/>
    </cofactor>
    <text evidence="9">Binds 1 Mg(2+) ion per subunit.</text>
</comment>
<dbReference type="InterPro" id="IPR036206">
    <property type="entry name" value="ThiamineP_synth_sf"/>
</dbReference>
<dbReference type="HAMAP" id="MF_00097">
    <property type="entry name" value="TMP_synthase"/>
    <property type="match status" value="1"/>
</dbReference>
<feature type="binding site" evidence="9">
    <location>
        <position position="147"/>
    </location>
    <ligand>
        <name>4-amino-2-methyl-5-(diphosphooxymethyl)pyrimidine</name>
        <dbReference type="ChEBI" id="CHEBI:57841"/>
    </ligand>
</feature>
<dbReference type="STRING" id="426701.SAMN04488098_10408"/>
<feature type="binding site" evidence="9">
    <location>
        <position position="117"/>
    </location>
    <ligand>
        <name>4-amino-2-methyl-5-(diphosphooxymethyl)pyrimidine</name>
        <dbReference type="ChEBI" id="CHEBI:57841"/>
    </ligand>
</feature>
<feature type="binding site" evidence="9">
    <location>
        <position position="176"/>
    </location>
    <ligand>
        <name>2-[(2R,5Z)-2-carboxy-4-methylthiazol-5(2H)-ylidene]ethyl phosphate</name>
        <dbReference type="ChEBI" id="CHEBI:62899"/>
    </ligand>
</feature>
<name>A0A1G9D1H9_9LACT</name>
<protein>
    <recommendedName>
        <fullName evidence="9">Thiamine-phosphate synthase</fullName>
        <shortName evidence="9">TP synthase</shortName>
        <shortName evidence="9">TPS</shortName>
        <ecNumber evidence="9">2.5.1.3</ecNumber>
    </recommendedName>
    <alternativeName>
        <fullName evidence="9">Thiamine-phosphate pyrophosphorylase</fullName>
        <shortName evidence="9">TMP pyrophosphorylase</shortName>
        <shortName evidence="9">TMP-PPase</shortName>
    </alternativeName>
</protein>
<dbReference type="NCBIfam" id="TIGR00693">
    <property type="entry name" value="thiE"/>
    <property type="match status" value="1"/>
</dbReference>
<dbReference type="FunFam" id="3.20.20.70:FF:000096">
    <property type="entry name" value="Thiamine-phosphate synthase"/>
    <property type="match status" value="1"/>
</dbReference>
<keyword evidence="5 9" id="KW-0784">Thiamine biosynthesis</keyword>
<evidence type="ECO:0000256" key="10">
    <source>
        <dbReference type="RuleBase" id="RU003826"/>
    </source>
</evidence>
<dbReference type="EC" id="2.5.1.3" evidence="9"/>
<comment type="caution">
    <text evidence="9">Lacks conserved residue(s) required for the propagation of feature annotation.</text>
</comment>
<accession>A0A1G9D1H9</accession>
<evidence type="ECO:0000256" key="7">
    <source>
        <dbReference type="ARBA" id="ARBA00047851"/>
    </source>
</evidence>
<dbReference type="InterPro" id="IPR034291">
    <property type="entry name" value="TMP_synthase"/>
</dbReference>
<dbReference type="UniPathway" id="UPA00060">
    <property type="reaction ID" value="UER00141"/>
</dbReference>
<feature type="binding site" evidence="9">
    <location>
        <position position="98"/>
    </location>
    <ligand>
        <name>Mg(2+)</name>
        <dbReference type="ChEBI" id="CHEBI:18420"/>
    </ligand>
</feature>
<evidence type="ECO:0000256" key="8">
    <source>
        <dbReference type="ARBA" id="ARBA00047883"/>
    </source>
</evidence>
<dbReference type="RefSeq" id="WP_218121425.1">
    <property type="nucleotide sequence ID" value="NZ_FNFK01000040.1"/>
</dbReference>
<evidence type="ECO:0000313" key="14">
    <source>
        <dbReference type="Proteomes" id="UP000199433"/>
    </source>
</evidence>
<proteinExistence type="inferred from homology"/>
<evidence type="ECO:0000256" key="11">
    <source>
        <dbReference type="RuleBase" id="RU004253"/>
    </source>
</evidence>
<dbReference type="GO" id="GO:0009228">
    <property type="term" value="P:thiamine biosynthetic process"/>
    <property type="evidence" value="ECO:0007669"/>
    <property type="project" value="UniProtKB-KW"/>
</dbReference>
<dbReference type="InterPro" id="IPR022998">
    <property type="entry name" value="ThiamineP_synth_TenI"/>
</dbReference>
<evidence type="ECO:0000256" key="5">
    <source>
        <dbReference type="ARBA" id="ARBA00022977"/>
    </source>
</evidence>
<keyword evidence="4 9" id="KW-0460">Magnesium</keyword>
<comment type="catalytic activity">
    <reaction evidence="6 9 10">
        <text>4-methyl-5-(2-phosphooxyethyl)-thiazole + 4-amino-2-methyl-5-(diphosphooxymethyl)pyrimidine + H(+) = thiamine phosphate + diphosphate</text>
        <dbReference type="Rhea" id="RHEA:22328"/>
        <dbReference type="ChEBI" id="CHEBI:15378"/>
        <dbReference type="ChEBI" id="CHEBI:33019"/>
        <dbReference type="ChEBI" id="CHEBI:37575"/>
        <dbReference type="ChEBI" id="CHEBI:57841"/>
        <dbReference type="ChEBI" id="CHEBI:58296"/>
        <dbReference type="EC" id="2.5.1.3"/>
    </reaction>
</comment>
<keyword evidence="3 9" id="KW-0479">Metal-binding</keyword>
<dbReference type="InterPro" id="IPR013785">
    <property type="entry name" value="Aldolase_TIM"/>
</dbReference>
<dbReference type="PANTHER" id="PTHR20857:SF15">
    <property type="entry name" value="THIAMINE-PHOSPHATE SYNTHASE"/>
    <property type="match status" value="1"/>
</dbReference>
<dbReference type="AlphaFoldDB" id="A0A1G9D1H9"/>
<dbReference type="GO" id="GO:0005737">
    <property type="term" value="C:cytoplasm"/>
    <property type="evidence" value="ECO:0007669"/>
    <property type="project" value="TreeGrafter"/>
</dbReference>
<dbReference type="GO" id="GO:0004789">
    <property type="term" value="F:thiamine-phosphate diphosphorylase activity"/>
    <property type="evidence" value="ECO:0007669"/>
    <property type="project" value="UniProtKB-UniRule"/>
</dbReference>
<dbReference type="SUPFAM" id="SSF51391">
    <property type="entry name" value="Thiamin phosphate synthase"/>
    <property type="match status" value="1"/>
</dbReference>
<evidence type="ECO:0000256" key="4">
    <source>
        <dbReference type="ARBA" id="ARBA00022842"/>
    </source>
</evidence>